<reference evidence="2 3" key="1">
    <citation type="journal article" date="2011" name="Nat. Biotechnol.">
        <title>Comparative genomic analysis of the thermophilic biomass-degrading fungi Myceliophthora thermophila and Thielavia terrestris.</title>
        <authorList>
            <person name="Berka R.M."/>
            <person name="Grigoriev I.V."/>
            <person name="Otillar R."/>
            <person name="Salamov A."/>
            <person name="Grimwood J."/>
            <person name="Reid I."/>
            <person name="Ishmael N."/>
            <person name="John T."/>
            <person name="Darmond C."/>
            <person name="Moisan M.-C."/>
            <person name="Henrissat B."/>
            <person name="Coutinho P.M."/>
            <person name="Lombard V."/>
            <person name="Natvig D.O."/>
            <person name="Lindquist E."/>
            <person name="Schmutz J."/>
            <person name="Lucas S."/>
            <person name="Harris P."/>
            <person name="Powlowski J."/>
            <person name="Bellemare A."/>
            <person name="Taylor D."/>
            <person name="Butler G."/>
            <person name="de Vries R.P."/>
            <person name="Allijn I.E."/>
            <person name="van den Brink J."/>
            <person name="Ushinsky S."/>
            <person name="Storms R."/>
            <person name="Powell A.J."/>
            <person name="Paulsen I.T."/>
            <person name="Elbourne L.D.H."/>
            <person name="Baker S.E."/>
            <person name="Magnuson J."/>
            <person name="LaBoissiere S."/>
            <person name="Clutterbuck A.J."/>
            <person name="Martinez D."/>
            <person name="Wogulis M."/>
            <person name="de Leon A.L."/>
            <person name="Rey M.W."/>
            <person name="Tsang A."/>
        </authorList>
    </citation>
    <scope>NUCLEOTIDE SEQUENCE [LARGE SCALE GENOMIC DNA]</scope>
    <source>
        <strain evidence="3">ATCC 38088 / NRRL 8126</strain>
    </source>
</reference>
<dbReference type="Proteomes" id="UP000008181">
    <property type="component" value="Chromosome 2"/>
</dbReference>
<name>G2R2G2_THETT</name>
<accession>G2R2G2</accession>
<evidence type="ECO:0000313" key="3">
    <source>
        <dbReference type="Proteomes" id="UP000008181"/>
    </source>
</evidence>
<dbReference type="AlphaFoldDB" id="G2R2G2"/>
<dbReference type="EMBL" id="CP003010">
    <property type="protein sequence ID" value="AEO65835.1"/>
    <property type="molecule type" value="Genomic_DNA"/>
</dbReference>
<feature type="region of interest" description="Disordered" evidence="1">
    <location>
        <begin position="146"/>
        <end position="172"/>
    </location>
</feature>
<evidence type="ECO:0000313" key="2">
    <source>
        <dbReference type="EMBL" id="AEO65835.1"/>
    </source>
</evidence>
<dbReference type="KEGG" id="ttt:THITE_2127982"/>
<dbReference type="HOGENOM" id="CLU_842456_0_0_1"/>
<feature type="compositionally biased region" description="Basic and acidic residues" evidence="1">
    <location>
        <begin position="1"/>
        <end position="18"/>
    </location>
</feature>
<protein>
    <submittedName>
        <fullName evidence="2">Uncharacterized protein</fullName>
    </submittedName>
</protein>
<dbReference type="GeneID" id="11516771"/>
<feature type="region of interest" description="Disordered" evidence="1">
    <location>
        <begin position="199"/>
        <end position="228"/>
    </location>
</feature>
<feature type="region of interest" description="Disordered" evidence="1">
    <location>
        <begin position="307"/>
        <end position="330"/>
    </location>
</feature>
<evidence type="ECO:0000256" key="1">
    <source>
        <dbReference type="SAM" id="MobiDB-lite"/>
    </source>
</evidence>
<proteinExistence type="predicted"/>
<gene>
    <name evidence="2" type="ORF">THITE_2127982</name>
</gene>
<feature type="compositionally biased region" description="Polar residues" evidence="1">
    <location>
        <begin position="158"/>
        <end position="172"/>
    </location>
</feature>
<sequence length="330" mass="35620">MASGAKDAEEGGETRNTGDEGLGEPEVCRDPGKLRVPGWRSETPPTFHCCNRFPASRLHVMIPSVPNSSGLLSNTGGRRDAFEWKGRQISNLKCGDDVTNGSKSRAGILRTVVKVQRAVAVYTSTVRRTHQCHNSQELAARTLCSHKRTSTSDEDNQGRQANGRSPTTVSPNLPANYTTLLWGDCAFALDGSDPDLKLSSCVPSHPRTRQANPKPQQAEVRGSAESGAQRLSHWPFAANGELQERQDQALPSHRNAACPISGDCGATRAAAVAGTKDNICQDVLQCGPEMRQTSRSGAGKNCLQQQPEAALMPPPTELLVGGNRHNRRRR</sequence>
<feature type="region of interest" description="Disordered" evidence="1">
    <location>
        <begin position="1"/>
        <end position="31"/>
    </location>
</feature>
<organism evidence="2 3">
    <name type="scientific">Thermothielavioides terrestris (strain ATCC 38088 / NRRL 8126)</name>
    <name type="common">Thielavia terrestris</name>
    <dbReference type="NCBI Taxonomy" id="578455"/>
    <lineage>
        <taxon>Eukaryota</taxon>
        <taxon>Fungi</taxon>
        <taxon>Dikarya</taxon>
        <taxon>Ascomycota</taxon>
        <taxon>Pezizomycotina</taxon>
        <taxon>Sordariomycetes</taxon>
        <taxon>Sordariomycetidae</taxon>
        <taxon>Sordariales</taxon>
        <taxon>Chaetomiaceae</taxon>
        <taxon>Thermothielavioides</taxon>
        <taxon>Thermothielavioides terrestris</taxon>
    </lineage>
</organism>
<dbReference type="RefSeq" id="XP_003652171.1">
    <property type="nucleotide sequence ID" value="XM_003652123.1"/>
</dbReference>
<keyword evidence="3" id="KW-1185">Reference proteome</keyword>